<dbReference type="Gene3D" id="2.120.10.30">
    <property type="entry name" value="TolB, C-terminal domain"/>
    <property type="match status" value="1"/>
</dbReference>
<organism evidence="2 3">
    <name type="scientific">Lithohypha guttulata</name>
    <dbReference type="NCBI Taxonomy" id="1690604"/>
    <lineage>
        <taxon>Eukaryota</taxon>
        <taxon>Fungi</taxon>
        <taxon>Dikarya</taxon>
        <taxon>Ascomycota</taxon>
        <taxon>Pezizomycotina</taxon>
        <taxon>Eurotiomycetes</taxon>
        <taxon>Chaetothyriomycetidae</taxon>
        <taxon>Chaetothyriales</taxon>
        <taxon>Trichomeriaceae</taxon>
        <taxon>Lithohypha</taxon>
    </lineage>
</organism>
<sequence length="423" mass="46367">MELRFQDIFTNILGFQSVAQFGAKQVHTQDDVHDINTDCSAFIEILPSELHGGSIAKVKNNLAVIPEDWTSGSVNSAYIACIAQLKQANFIAFHDDFLTWIGKDAKMEIVQTFEGVDADHVHEAPIFLPDTRLFVFADTAVVGWLWGLDVDNRKVRKIKTNPPLHNVNGGTLHQSRLYVTTNGGTAPAIFSCSLPQKSRSSESETIDCTPVVNNYRLAHLNSPNDLIFTSAGNILFTDPTYGWAQSWPGVGLPELPTALYHFNMKTKALIALDHDILQPNGLALSKDEKTLYVADSNSTSGKPIGVWEDSVRNVYAFDFDEGKMLLGNRRLVHVVERGWPDGLRVAYMKNDRELVLVASIGGVDVVDVSRGGTGTLLGKFNVGDDIIFNLEPVTGSAKEGANKSEAIYLLTGKKAVYQVTISS</sequence>
<accession>A0AAN7Y441</accession>
<dbReference type="PANTHER" id="PTHR47064:SF2">
    <property type="entry name" value="SMP-30_GLUCONOLACTONASE_LRE-LIKE REGION DOMAIN-CONTAINING PROTEIN-RELATED"/>
    <property type="match status" value="1"/>
</dbReference>
<dbReference type="InterPro" id="IPR052988">
    <property type="entry name" value="Oryzine_lactonohydrolase"/>
</dbReference>
<dbReference type="InterPro" id="IPR011042">
    <property type="entry name" value="6-blade_b-propeller_TolB-like"/>
</dbReference>
<dbReference type="Pfam" id="PF08450">
    <property type="entry name" value="SGL"/>
    <property type="match status" value="1"/>
</dbReference>
<dbReference type="AlphaFoldDB" id="A0AAN7Y441"/>
<dbReference type="EMBL" id="JAVRRJ010000009">
    <property type="protein sequence ID" value="KAK5081776.1"/>
    <property type="molecule type" value="Genomic_DNA"/>
</dbReference>
<evidence type="ECO:0000313" key="2">
    <source>
        <dbReference type="EMBL" id="KAK5081776.1"/>
    </source>
</evidence>
<dbReference type="Proteomes" id="UP001309876">
    <property type="component" value="Unassembled WGS sequence"/>
</dbReference>
<comment type="caution">
    <text evidence="2">The sequence shown here is derived from an EMBL/GenBank/DDBJ whole genome shotgun (WGS) entry which is preliminary data.</text>
</comment>
<evidence type="ECO:0000313" key="3">
    <source>
        <dbReference type="Proteomes" id="UP001309876"/>
    </source>
</evidence>
<feature type="domain" description="SMP-30/Gluconolactonase/LRE-like region" evidence="1">
    <location>
        <begin position="145"/>
        <end position="372"/>
    </location>
</feature>
<name>A0AAN7Y441_9EURO</name>
<protein>
    <recommendedName>
        <fullName evidence="1">SMP-30/Gluconolactonase/LRE-like region domain-containing protein</fullName>
    </recommendedName>
</protein>
<gene>
    <name evidence="2" type="ORF">LTR05_007913</name>
</gene>
<dbReference type="PANTHER" id="PTHR47064">
    <property type="entry name" value="PUTATIVE (AFU_ORTHOLOGUE AFUA_1G08990)-RELATED"/>
    <property type="match status" value="1"/>
</dbReference>
<keyword evidence="3" id="KW-1185">Reference proteome</keyword>
<reference evidence="2 3" key="1">
    <citation type="submission" date="2023-08" db="EMBL/GenBank/DDBJ databases">
        <title>Black Yeasts Isolated from many extreme environments.</title>
        <authorList>
            <person name="Coleine C."/>
            <person name="Stajich J.E."/>
            <person name="Selbmann L."/>
        </authorList>
    </citation>
    <scope>NUCLEOTIDE SEQUENCE [LARGE SCALE GENOMIC DNA]</scope>
    <source>
        <strain evidence="2 3">CCFEE 5910</strain>
    </source>
</reference>
<dbReference type="SUPFAM" id="SSF63829">
    <property type="entry name" value="Calcium-dependent phosphotriesterase"/>
    <property type="match status" value="1"/>
</dbReference>
<proteinExistence type="predicted"/>
<evidence type="ECO:0000259" key="1">
    <source>
        <dbReference type="Pfam" id="PF08450"/>
    </source>
</evidence>
<dbReference type="InterPro" id="IPR013658">
    <property type="entry name" value="SGL"/>
</dbReference>